<dbReference type="OrthoDB" id="102502at2"/>
<protein>
    <submittedName>
        <fullName evidence="10">Drug resistance transporter, EmrB/QacA subfamily</fullName>
    </submittedName>
</protein>
<comment type="similarity">
    <text evidence="2">Belongs to the major facilitator superfamily. EmrB family.</text>
</comment>
<feature type="transmembrane region" description="Helical" evidence="8">
    <location>
        <begin position="12"/>
        <end position="36"/>
    </location>
</feature>
<dbReference type="InterPro" id="IPR011701">
    <property type="entry name" value="MFS"/>
</dbReference>
<evidence type="ECO:0000256" key="1">
    <source>
        <dbReference type="ARBA" id="ARBA00004651"/>
    </source>
</evidence>
<feature type="transmembrane region" description="Helical" evidence="8">
    <location>
        <begin position="110"/>
        <end position="129"/>
    </location>
</feature>
<dbReference type="Gene3D" id="1.20.1250.20">
    <property type="entry name" value="MFS general substrate transporter like domains"/>
    <property type="match status" value="1"/>
</dbReference>
<evidence type="ECO:0000256" key="4">
    <source>
        <dbReference type="ARBA" id="ARBA00022475"/>
    </source>
</evidence>
<reference evidence="10 11" key="1">
    <citation type="submission" date="2012-01" db="EMBL/GenBank/DDBJ databases">
        <title>Complete sequence of chromosome of Clostridium pasteurianum BC1.</title>
        <authorList>
            <consortium name="US DOE Joint Genome Institute"/>
            <person name="Lucas S."/>
            <person name="Han J."/>
            <person name="Lapidus A."/>
            <person name="Cheng J.-F."/>
            <person name="Goodwin L."/>
            <person name="Pitluck S."/>
            <person name="Peters L."/>
            <person name="Mikhailova N."/>
            <person name="Teshima H."/>
            <person name="Detter J.C."/>
            <person name="Han C."/>
            <person name="Tapia R."/>
            <person name="Land M."/>
            <person name="Hauser L."/>
            <person name="Kyrpides N."/>
            <person name="Ivanova N."/>
            <person name="Pagani I."/>
            <person name="Dunn J."/>
            <person name="Taghavi S."/>
            <person name="Francis A."/>
            <person name="van der Lelie D."/>
            <person name="Woyke T."/>
        </authorList>
    </citation>
    <scope>NUCLEOTIDE SEQUENCE [LARGE SCALE GENOMIC DNA]</scope>
    <source>
        <strain evidence="10 11">BC1</strain>
    </source>
</reference>
<dbReference type="STRING" id="86416.Clopa_0511"/>
<keyword evidence="4" id="KW-1003">Cell membrane</keyword>
<feature type="transmembrane region" description="Helical" evidence="8">
    <location>
        <begin position="396"/>
        <end position="418"/>
    </location>
</feature>
<evidence type="ECO:0000313" key="10">
    <source>
        <dbReference type="EMBL" id="AGK95562.1"/>
    </source>
</evidence>
<keyword evidence="6 8" id="KW-1133">Transmembrane helix</keyword>
<dbReference type="InterPro" id="IPR004638">
    <property type="entry name" value="EmrB-like"/>
</dbReference>
<feature type="transmembrane region" description="Helical" evidence="8">
    <location>
        <begin position="167"/>
        <end position="186"/>
    </location>
</feature>
<feature type="transmembrane region" description="Helical" evidence="8">
    <location>
        <begin position="331"/>
        <end position="350"/>
    </location>
</feature>
<keyword evidence="3" id="KW-0813">Transport</keyword>
<dbReference type="GO" id="GO:0022857">
    <property type="term" value="F:transmembrane transporter activity"/>
    <property type="evidence" value="ECO:0007669"/>
    <property type="project" value="InterPro"/>
</dbReference>
<dbReference type="eggNOG" id="COG2814">
    <property type="taxonomic scope" value="Bacteria"/>
</dbReference>
<dbReference type="PATRIC" id="fig|86416.3.peg.488"/>
<evidence type="ECO:0000256" key="7">
    <source>
        <dbReference type="ARBA" id="ARBA00023136"/>
    </source>
</evidence>
<proteinExistence type="inferred from homology"/>
<feature type="transmembrane region" description="Helical" evidence="8">
    <location>
        <begin position="303"/>
        <end position="324"/>
    </location>
</feature>
<dbReference type="PROSITE" id="PS50850">
    <property type="entry name" value="MFS"/>
    <property type="match status" value="1"/>
</dbReference>
<evidence type="ECO:0000256" key="5">
    <source>
        <dbReference type="ARBA" id="ARBA00022692"/>
    </source>
</evidence>
<keyword evidence="7 8" id="KW-0472">Membrane</keyword>
<evidence type="ECO:0000313" key="11">
    <source>
        <dbReference type="Proteomes" id="UP000013523"/>
    </source>
</evidence>
<feature type="transmembrane region" description="Helical" evidence="8">
    <location>
        <begin position="438"/>
        <end position="462"/>
    </location>
</feature>
<evidence type="ECO:0000256" key="8">
    <source>
        <dbReference type="SAM" id="Phobius"/>
    </source>
</evidence>
<dbReference type="FunFam" id="1.20.1720.10:FF:000021">
    <property type="entry name" value="Drug resistance transporter, EmrB/QacA subfamily"/>
    <property type="match status" value="1"/>
</dbReference>
<dbReference type="HOGENOM" id="CLU_000960_28_3_9"/>
<evidence type="ECO:0000259" key="9">
    <source>
        <dbReference type="PROSITE" id="PS50850"/>
    </source>
</evidence>
<dbReference type="InterPro" id="IPR020846">
    <property type="entry name" value="MFS_dom"/>
</dbReference>
<dbReference type="PRINTS" id="PR01036">
    <property type="entry name" value="TCRTETB"/>
</dbReference>
<name>R4JXM9_CLOPA</name>
<evidence type="ECO:0000256" key="6">
    <source>
        <dbReference type="ARBA" id="ARBA00022989"/>
    </source>
</evidence>
<sequence length="479" mass="52302">MEEKIYKNRWKILAVVLLSPFMGNLDSSIVNIALPMMSKHLGVEINSIQWVVTSYLIVISAFVLIFGKLSDKFGKVIIFNYGFLIFGLGSFLCTISQSLSFLVFARIVQAVGAAMYMSANQSIIAVVFPQNERGRALGLLGSTVAIGTMLGPALGGIMVQLFNWQSIFIINIPISIFAFIAGKLILPKEEINKSASAFDLRGAILFMVFIVALFWALLSGEDLGWNNGKIIISLIISILCGISFYFTEKKVEDPIVDLSMFQNKLFDISILCAFISFGVLFCVNIIQPFYLQDAMKISPATSGFLMMSVPISIAVVAPISGYLSDRLSGEILTVLGLLTMSIGLFTMSLLSLSSNYIYIAFSIAIIGIGNGLFQAPNNAIVMSLVSKDKLGVVGSINALVRNMGMVSGITFSVALLYNRMSSKIGHRVTGYVSGRPDIFLYAMKIVYVATGCICILGMTLTIMRIVKEKRERGEAYLKS</sequence>
<feature type="transmembrane region" description="Helical" evidence="8">
    <location>
        <begin position="78"/>
        <end position="104"/>
    </location>
</feature>
<dbReference type="Pfam" id="PF07690">
    <property type="entry name" value="MFS_1"/>
    <property type="match status" value="1"/>
</dbReference>
<accession>R4JXM9</accession>
<dbReference type="PANTHER" id="PTHR42718">
    <property type="entry name" value="MAJOR FACILITATOR SUPERFAMILY MULTIDRUG TRANSPORTER MFSC"/>
    <property type="match status" value="1"/>
</dbReference>
<keyword evidence="11" id="KW-1185">Reference proteome</keyword>
<dbReference type="NCBIfam" id="TIGR00711">
    <property type="entry name" value="efflux_EmrB"/>
    <property type="match status" value="1"/>
</dbReference>
<dbReference type="PANTHER" id="PTHR42718:SF9">
    <property type="entry name" value="MAJOR FACILITATOR SUPERFAMILY MULTIDRUG TRANSPORTER MFSC"/>
    <property type="match status" value="1"/>
</dbReference>
<dbReference type="InterPro" id="IPR036259">
    <property type="entry name" value="MFS_trans_sf"/>
</dbReference>
<feature type="transmembrane region" description="Helical" evidence="8">
    <location>
        <begin position="48"/>
        <end position="66"/>
    </location>
</feature>
<feature type="transmembrane region" description="Helical" evidence="8">
    <location>
        <begin position="268"/>
        <end position="291"/>
    </location>
</feature>
<dbReference type="CDD" id="cd17321">
    <property type="entry name" value="MFS_MMR_MDR_like"/>
    <property type="match status" value="1"/>
</dbReference>
<feature type="transmembrane region" description="Helical" evidence="8">
    <location>
        <begin position="136"/>
        <end position="161"/>
    </location>
</feature>
<dbReference type="AlphaFoldDB" id="R4JXM9"/>
<feature type="transmembrane region" description="Helical" evidence="8">
    <location>
        <begin position="230"/>
        <end position="247"/>
    </location>
</feature>
<dbReference type="RefSeq" id="WP_015613889.1">
    <property type="nucleotide sequence ID" value="NC_021182.1"/>
</dbReference>
<dbReference type="SUPFAM" id="SSF103473">
    <property type="entry name" value="MFS general substrate transporter"/>
    <property type="match status" value="1"/>
</dbReference>
<organism evidence="10 11">
    <name type="scientific">Clostridium pasteurianum BC1</name>
    <dbReference type="NCBI Taxonomy" id="86416"/>
    <lineage>
        <taxon>Bacteria</taxon>
        <taxon>Bacillati</taxon>
        <taxon>Bacillota</taxon>
        <taxon>Clostridia</taxon>
        <taxon>Eubacteriales</taxon>
        <taxon>Clostridiaceae</taxon>
        <taxon>Clostridium</taxon>
    </lineage>
</organism>
<gene>
    <name evidence="10" type="ORF">Clopa_0511</name>
</gene>
<keyword evidence="5 8" id="KW-0812">Transmembrane</keyword>
<evidence type="ECO:0000256" key="2">
    <source>
        <dbReference type="ARBA" id="ARBA00008537"/>
    </source>
</evidence>
<dbReference type="Proteomes" id="UP000013523">
    <property type="component" value="Chromosome"/>
</dbReference>
<feature type="transmembrane region" description="Helical" evidence="8">
    <location>
        <begin position="356"/>
        <end position="375"/>
    </location>
</feature>
<comment type="subcellular location">
    <subcellularLocation>
        <location evidence="1">Cell membrane</location>
        <topology evidence="1">Multi-pass membrane protein</topology>
    </subcellularLocation>
</comment>
<evidence type="ECO:0000256" key="3">
    <source>
        <dbReference type="ARBA" id="ARBA00022448"/>
    </source>
</evidence>
<dbReference type="Gene3D" id="1.20.1720.10">
    <property type="entry name" value="Multidrug resistance protein D"/>
    <property type="match status" value="1"/>
</dbReference>
<feature type="domain" description="Major facilitator superfamily (MFS) profile" evidence="9">
    <location>
        <begin position="12"/>
        <end position="469"/>
    </location>
</feature>
<dbReference type="GO" id="GO:0005886">
    <property type="term" value="C:plasma membrane"/>
    <property type="evidence" value="ECO:0007669"/>
    <property type="project" value="UniProtKB-SubCell"/>
</dbReference>
<feature type="transmembrane region" description="Helical" evidence="8">
    <location>
        <begin position="198"/>
        <end position="218"/>
    </location>
</feature>
<dbReference type="KEGG" id="cpas:Clopa_0511"/>
<dbReference type="EMBL" id="CP003261">
    <property type="protein sequence ID" value="AGK95562.1"/>
    <property type="molecule type" value="Genomic_DNA"/>
</dbReference>